<dbReference type="EMBL" id="JAUKPO010000102">
    <property type="protein sequence ID" value="MDO1451840.1"/>
    <property type="molecule type" value="Genomic_DNA"/>
</dbReference>
<keyword evidence="5" id="KW-1185">Reference proteome</keyword>
<reference evidence="4" key="1">
    <citation type="submission" date="2023-07" db="EMBL/GenBank/DDBJ databases">
        <title>The genome sequence of Rhodocytophaga aerolata KACC 12507.</title>
        <authorList>
            <person name="Zhang X."/>
        </authorList>
    </citation>
    <scope>NUCLEOTIDE SEQUENCE</scope>
    <source>
        <strain evidence="4">KACC 12507</strain>
    </source>
</reference>
<evidence type="ECO:0000259" key="3">
    <source>
        <dbReference type="PROSITE" id="PS51736"/>
    </source>
</evidence>
<dbReference type="Proteomes" id="UP001168528">
    <property type="component" value="Unassembled WGS sequence"/>
</dbReference>
<proteinExistence type="predicted"/>
<evidence type="ECO:0000313" key="5">
    <source>
        <dbReference type="Proteomes" id="UP001168528"/>
    </source>
</evidence>
<dbReference type="PROSITE" id="PS51736">
    <property type="entry name" value="RECOMBINASES_3"/>
    <property type="match status" value="1"/>
</dbReference>
<dbReference type="PANTHER" id="PTHR30461">
    <property type="entry name" value="DNA-INVERTASE FROM LAMBDOID PROPHAGE"/>
    <property type="match status" value="1"/>
</dbReference>
<feature type="domain" description="Resolvase/invertase-type recombinase catalytic" evidence="3">
    <location>
        <begin position="3"/>
        <end position="138"/>
    </location>
</feature>
<dbReference type="Gene3D" id="3.40.50.1390">
    <property type="entry name" value="Resolvase, N-terminal catalytic domain"/>
    <property type="match status" value="1"/>
</dbReference>
<name>A0ABT8RKV2_9BACT</name>
<dbReference type="InterPro" id="IPR006119">
    <property type="entry name" value="Resolv_N"/>
</dbReference>
<dbReference type="CDD" id="cd00338">
    <property type="entry name" value="Ser_Recombinase"/>
    <property type="match status" value="1"/>
</dbReference>
<protein>
    <submittedName>
        <fullName evidence="4">Recombinase family protein</fullName>
    </submittedName>
</protein>
<keyword evidence="1" id="KW-0238">DNA-binding</keyword>
<evidence type="ECO:0000256" key="2">
    <source>
        <dbReference type="ARBA" id="ARBA00023172"/>
    </source>
</evidence>
<accession>A0ABT8RKV2</accession>
<dbReference type="Pfam" id="PF00239">
    <property type="entry name" value="Resolvase"/>
    <property type="match status" value="1"/>
</dbReference>
<dbReference type="SMART" id="SM00857">
    <property type="entry name" value="Resolvase"/>
    <property type="match status" value="1"/>
</dbReference>
<dbReference type="InterPro" id="IPR050639">
    <property type="entry name" value="SSR_resolvase"/>
</dbReference>
<dbReference type="SUPFAM" id="SSF53041">
    <property type="entry name" value="Resolvase-like"/>
    <property type="match status" value="1"/>
</dbReference>
<dbReference type="InterPro" id="IPR036162">
    <property type="entry name" value="Resolvase-like_N_sf"/>
</dbReference>
<gene>
    <name evidence="4" type="ORF">Q0590_36560</name>
</gene>
<keyword evidence="2" id="KW-0233">DNA recombination</keyword>
<sequence length="224" mass="25323">MKKYVSYFRVSTFKQGQSGLGMAAQRRAVAGYVKDPTLILEEFVEVESGKNDDRPELYKAIDVAKLKGACLLIAKLDRLSRDAAFIFTLRKTGVDFVCADMPEANTLTIGIFAVLAQHERELISSRTKAALSAKKERGEKMGKSENFHQQGRCKGATSMKRLSVEAKENRQAIELIRLYRRQKNEKGRPMTFEAIAHKLNAAGFITRRGKVFTKGWVKQLYDRL</sequence>
<evidence type="ECO:0000313" key="4">
    <source>
        <dbReference type="EMBL" id="MDO1451840.1"/>
    </source>
</evidence>
<organism evidence="4 5">
    <name type="scientific">Rhodocytophaga aerolata</name>
    <dbReference type="NCBI Taxonomy" id="455078"/>
    <lineage>
        <taxon>Bacteria</taxon>
        <taxon>Pseudomonadati</taxon>
        <taxon>Bacteroidota</taxon>
        <taxon>Cytophagia</taxon>
        <taxon>Cytophagales</taxon>
        <taxon>Rhodocytophagaceae</taxon>
        <taxon>Rhodocytophaga</taxon>
    </lineage>
</organism>
<comment type="caution">
    <text evidence="4">The sequence shown here is derived from an EMBL/GenBank/DDBJ whole genome shotgun (WGS) entry which is preliminary data.</text>
</comment>
<dbReference type="PANTHER" id="PTHR30461:SF2">
    <property type="entry name" value="SERINE RECOMBINASE PINE-RELATED"/>
    <property type="match status" value="1"/>
</dbReference>
<evidence type="ECO:0000256" key="1">
    <source>
        <dbReference type="ARBA" id="ARBA00023125"/>
    </source>
</evidence>
<dbReference type="RefSeq" id="WP_302042635.1">
    <property type="nucleotide sequence ID" value="NZ_JAUKPO010000102.1"/>
</dbReference>